<keyword evidence="2" id="KW-1185">Reference proteome</keyword>
<organism evidence="1 2">
    <name type="scientific">Lindgomyces ingoldianus</name>
    <dbReference type="NCBI Taxonomy" id="673940"/>
    <lineage>
        <taxon>Eukaryota</taxon>
        <taxon>Fungi</taxon>
        <taxon>Dikarya</taxon>
        <taxon>Ascomycota</taxon>
        <taxon>Pezizomycotina</taxon>
        <taxon>Dothideomycetes</taxon>
        <taxon>Pleosporomycetidae</taxon>
        <taxon>Pleosporales</taxon>
        <taxon>Lindgomycetaceae</taxon>
        <taxon>Lindgomyces</taxon>
    </lineage>
</organism>
<dbReference type="EMBL" id="MU003493">
    <property type="protein sequence ID" value="KAF2477029.1"/>
    <property type="molecule type" value="Genomic_DNA"/>
</dbReference>
<proteinExistence type="predicted"/>
<accession>A0ACB6RCQ7</accession>
<gene>
    <name evidence="1" type="ORF">BDR25DRAFT_209052</name>
</gene>
<name>A0ACB6RCQ7_9PLEO</name>
<protein>
    <submittedName>
        <fullName evidence="1">Uncharacterized protein</fullName>
    </submittedName>
</protein>
<feature type="non-terminal residue" evidence="1">
    <location>
        <position position="709"/>
    </location>
</feature>
<evidence type="ECO:0000313" key="1">
    <source>
        <dbReference type="EMBL" id="KAF2477029.1"/>
    </source>
</evidence>
<comment type="caution">
    <text evidence="1">The sequence shown here is derived from an EMBL/GenBank/DDBJ whole genome shotgun (WGS) entry which is preliminary data.</text>
</comment>
<sequence>MSTDENLPWTTSRCNRLLRPISSRLTTLRKELDRRRQALGEAPNASNALSQTPPSKPNSSQGKRAKLRGFDKTMDPDWAPGANSGGASKKTYRRRGSKKPISVQQTASENAIFRRPGEIALATPFIARTRQRLQDSPYVHGSPLKNATKKRGPLIAKVEQLQLLKAQMTPTIWKLVNGLFDAYANLLEATKVDERKTRKGTRSLMATCLQEMPKYIALEVHFVQLEEEEAGENEERDVSAEVYTWLEEQFGTHTGQGWRHLRQIVRAHGTALMCDAFEDQLLGLEMLEAVVSLCMKVSAWDEIEKFMWTFLPFLKPLPIPVNVQSDLFGRQTSVYMNIVNKFVAMTQRHQFLYDQLEYMVSQELLPVEWLATVRMGPIWSRIVSILSDGDHRTYANAFHLLETAVCIGVGLPDDSVLDFEGIGTLCKSAKVSSSSALREALDTTFSSLFTLLAGITLARRAERQKVEEIAVHEVTWVLDSLAVGLLKRKSIMDELERRSPDEDRLRAYAKRALWSLAAPFLIHLEGSLSQPGMTPINHSMLVRSFHWLVSQYSLDDINVYPILETLPTFISSIARCSGRPRKHDGFDELQRLVDGMLSKKSLQSPHKSWSLQRLALDSALEFAHSTGDPQHIAYVRRVETSLTRKGRVMLNSSNPSNHSPSSRAGFHWEEGIGEWVACTPFARQAAQPVAKSPMYPLELLPTLTPSDNE</sequence>
<dbReference type="Proteomes" id="UP000799755">
    <property type="component" value="Unassembled WGS sequence"/>
</dbReference>
<evidence type="ECO:0000313" key="2">
    <source>
        <dbReference type="Proteomes" id="UP000799755"/>
    </source>
</evidence>
<reference evidence="1" key="1">
    <citation type="journal article" date="2020" name="Stud. Mycol.">
        <title>101 Dothideomycetes genomes: a test case for predicting lifestyles and emergence of pathogens.</title>
        <authorList>
            <person name="Haridas S."/>
            <person name="Albert R."/>
            <person name="Binder M."/>
            <person name="Bloem J."/>
            <person name="Labutti K."/>
            <person name="Salamov A."/>
            <person name="Andreopoulos B."/>
            <person name="Baker S."/>
            <person name="Barry K."/>
            <person name="Bills G."/>
            <person name="Bluhm B."/>
            <person name="Cannon C."/>
            <person name="Castanera R."/>
            <person name="Culley D."/>
            <person name="Daum C."/>
            <person name="Ezra D."/>
            <person name="Gonzalez J."/>
            <person name="Henrissat B."/>
            <person name="Kuo A."/>
            <person name="Liang C."/>
            <person name="Lipzen A."/>
            <person name="Lutzoni F."/>
            <person name="Magnuson J."/>
            <person name="Mondo S."/>
            <person name="Nolan M."/>
            <person name="Ohm R."/>
            <person name="Pangilinan J."/>
            <person name="Park H.-J."/>
            <person name="Ramirez L."/>
            <person name="Alfaro M."/>
            <person name="Sun H."/>
            <person name="Tritt A."/>
            <person name="Yoshinaga Y."/>
            <person name="Zwiers L.-H."/>
            <person name="Turgeon B."/>
            <person name="Goodwin S."/>
            <person name="Spatafora J."/>
            <person name="Crous P."/>
            <person name="Grigoriev I."/>
        </authorList>
    </citation>
    <scope>NUCLEOTIDE SEQUENCE</scope>
    <source>
        <strain evidence="1">ATCC 200398</strain>
    </source>
</reference>